<dbReference type="GO" id="GO:0045505">
    <property type="term" value="F:dynein intermediate chain binding"/>
    <property type="evidence" value="ECO:0007669"/>
    <property type="project" value="InterPro"/>
</dbReference>
<keyword evidence="1" id="KW-0732">Signal</keyword>
<organism evidence="3 4">
    <name type="scientific">Petromyzon marinus</name>
    <name type="common">Sea lamprey</name>
    <dbReference type="NCBI Taxonomy" id="7757"/>
    <lineage>
        <taxon>Eukaryota</taxon>
        <taxon>Metazoa</taxon>
        <taxon>Chordata</taxon>
        <taxon>Craniata</taxon>
        <taxon>Vertebrata</taxon>
        <taxon>Cyclostomata</taxon>
        <taxon>Hyperoartia</taxon>
        <taxon>Petromyzontiformes</taxon>
        <taxon>Petromyzontidae</taxon>
        <taxon>Petromyzon</taxon>
    </lineage>
</organism>
<name>A0AAJ7SP84_PETMA</name>
<dbReference type="AlphaFoldDB" id="A0AAJ7SP84"/>
<dbReference type="Proteomes" id="UP001318040">
    <property type="component" value="Chromosome 4"/>
</dbReference>
<evidence type="ECO:0000259" key="2">
    <source>
        <dbReference type="Pfam" id="PF12781"/>
    </source>
</evidence>
<dbReference type="InterPro" id="IPR026983">
    <property type="entry name" value="DHC"/>
</dbReference>
<evidence type="ECO:0000313" key="4">
    <source>
        <dbReference type="RefSeq" id="XP_032802128.1"/>
    </source>
</evidence>
<dbReference type="InterPro" id="IPR027417">
    <property type="entry name" value="P-loop_NTPase"/>
</dbReference>
<accession>A0AAJ7SP84</accession>
<dbReference type="RefSeq" id="XP_032802128.1">
    <property type="nucleotide sequence ID" value="XM_032946237.1"/>
</dbReference>
<dbReference type="GO" id="GO:0051959">
    <property type="term" value="F:dynein light intermediate chain binding"/>
    <property type="evidence" value="ECO:0007669"/>
    <property type="project" value="InterPro"/>
</dbReference>
<dbReference type="Gene3D" id="3.40.50.300">
    <property type="entry name" value="P-loop containing nucleotide triphosphate hydrolases"/>
    <property type="match status" value="1"/>
</dbReference>
<protein>
    <submittedName>
        <fullName evidence="4">Dynein heavy chain 7, axonemal-like isoform X1</fullName>
    </submittedName>
</protein>
<dbReference type="PANTHER" id="PTHR22878:SF66">
    <property type="entry name" value="DYNEIN AXONEMAL HEAVY CHAIN 7"/>
    <property type="match status" value="1"/>
</dbReference>
<feature type="domain" description="Dynein heavy chain ATP-binding dynein motor region" evidence="2">
    <location>
        <begin position="57"/>
        <end position="157"/>
    </location>
</feature>
<gene>
    <name evidence="4" type="primary">LOC116938716</name>
</gene>
<dbReference type="InterPro" id="IPR035706">
    <property type="entry name" value="AAA_9"/>
</dbReference>
<dbReference type="PANTHER" id="PTHR22878">
    <property type="entry name" value="DYNEIN HEAVY CHAIN 6, AXONEMAL-LIKE-RELATED"/>
    <property type="match status" value="1"/>
</dbReference>
<dbReference type="KEGG" id="pmrn:116938716"/>
<evidence type="ECO:0000313" key="3">
    <source>
        <dbReference type="Proteomes" id="UP001318040"/>
    </source>
</evidence>
<dbReference type="GO" id="GO:0030286">
    <property type="term" value="C:dynein complex"/>
    <property type="evidence" value="ECO:0007669"/>
    <property type="project" value="InterPro"/>
</dbReference>
<evidence type="ECO:0000256" key="1">
    <source>
        <dbReference type="SAM" id="SignalP"/>
    </source>
</evidence>
<feature type="chain" id="PRO_5042505103" evidence="1">
    <location>
        <begin position="24"/>
        <end position="196"/>
    </location>
</feature>
<feature type="signal peptide" evidence="1">
    <location>
        <begin position="1"/>
        <end position="23"/>
    </location>
</feature>
<keyword evidence="3" id="KW-1185">Reference proteome</keyword>
<sequence length="196" mass="21179">MHPCRGGCTLCVLLMCAVHHVQQKVAAGGGTDRGHGCGEDTLEPGCPKVARATGQPYGPPALLENEGEQLDPVLESLLLKQTFRHGGSVCVCAFGDATIEYVADFRFYITTNLSNPHDLLETSAQDQLLSITVARERPDMEAQKQALNLQNANNKRHASSATGAPKNVSRVLVFFVCTLHQLNTTPTKTKIPHMGF</sequence>
<proteinExistence type="predicted"/>
<dbReference type="GO" id="GO:0007018">
    <property type="term" value="P:microtubule-based movement"/>
    <property type="evidence" value="ECO:0007669"/>
    <property type="project" value="InterPro"/>
</dbReference>
<reference evidence="4" key="1">
    <citation type="submission" date="2025-08" db="UniProtKB">
        <authorList>
            <consortium name="RefSeq"/>
        </authorList>
    </citation>
    <scope>IDENTIFICATION</scope>
    <source>
        <tissue evidence="4">Sperm</tissue>
    </source>
</reference>
<dbReference type="Pfam" id="PF12781">
    <property type="entry name" value="AAA_9"/>
    <property type="match status" value="1"/>
</dbReference>